<proteinExistence type="predicted"/>
<dbReference type="EMBL" id="VBOS01000125">
    <property type="protein sequence ID" value="TMQ57396.1"/>
    <property type="molecule type" value="Genomic_DNA"/>
</dbReference>
<evidence type="ECO:0000313" key="2">
    <source>
        <dbReference type="EMBL" id="TMQ57396.1"/>
    </source>
</evidence>
<gene>
    <name evidence="2" type="ORF">E6K72_03745</name>
</gene>
<feature type="compositionally biased region" description="Low complexity" evidence="1">
    <location>
        <begin position="230"/>
        <end position="240"/>
    </location>
</feature>
<dbReference type="AlphaFoldDB" id="A0A538T191"/>
<sequence length="266" mass="28026">MCCAPCATDAFLDDAPLEERRARAVMSRRVLEPAIADTLGALDPEAVARVRDEAWPAPESAEELHETLLWMGYATGGEVAASGWSEWLDELHAAGRVAREGNGGETRWFAAEASREPRAILRGRMEALGPVFVVEGAGPAAVPDGGARAGAVPAAHAGPRGGPEPPTVAPSDEPVLIALEAEGVVLRCRIAGRPAWCERRLLARIHRYTLSSPAGSMPTRHSSSRDRAASPRSCASLPASRSRRRSGRGACFPPASMITAPNGSIS</sequence>
<protein>
    <submittedName>
        <fullName evidence="2">Uncharacterized protein</fullName>
    </submittedName>
</protein>
<accession>A0A538T191</accession>
<dbReference type="Proteomes" id="UP000317716">
    <property type="component" value="Unassembled WGS sequence"/>
</dbReference>
<comment type="caution">
    <text evidence="2">The sequence shown here is derived from an EMBL/GenBank/DDBJ whole genome shotgun (WGS) entry which is preliminary data.</text>
</comment>
<reference evidence="2 3" key="1">
    <citation type="journal article" date="2019" name="Nat. Microbiol.">
        <title>Mediterranean grassland soil C-N compound turnover is dependent on rainfall and depth, and is mediated by genomically divergent microorganisms.</title>
        <authorList>
            <person name="Diamond S."/>
            <person name="Andeer P.F."/>
            <person name="Li Z."/>
            <person name="Crits-Christoph A."/>
            <person name="Burstein D."/>
            <person name="Anantharaman K."/>
            <person name="Lane K.R."/>
            <person name="Thomas B.C."/>
            <person name="Pan C."/>
            <person name="Northen T.R."/>
            <person name="Banfield J.F."/>
        </authorList>
    </citation>
    <scope>NUCLEOTIDE SEQUENCE [LARGE SCALE GENOMIC DNA]</scope>
    <source>
        <strain evidence="2">WS_2</strain>
    </source>
</reference>
<feature type="compositionally biased region" description="Low complexity" evidence="1">
    <location>
        <begin position="145"/>
        <end position="158"/>
    </location>
</feature>
<feature type="region of interest" description="Disordered" evidence="1">
    <location>
        <begin position="211"/>
        <end position="266"/>
    </location>
</feature>
<name>A0A538T191_UNCEI</name>
<evidence type="ECO:0000256" key="1">
    <source>
        <dbReference type="SAM" id="MobiDB-lite"/>
    </source>
</evidence>
<organism evidence="2 3">
    <name type="scientific">Eiseniibacteriota bacterium</name>
    <dbReference type="NCBI Taxonomy" id="2212470"/>
    <lineage>
        <taxon>Bacteria</taxon>
        <taxon>Candidatus Eiseniibacteriota</taxon>
    </lineage>
</organism>
<evidence type="ECO:0000313" key="3">
    <source>
        <dbReference type="Proteomes" id="UP000317716"/>
    </source>
</evidence>
<feature type="region of interest" description="Disordered" evidence="1">
    <location>
        <begin position="145"/>
        <end position="169"/>
    </location>
</feature>